<organism evidence="9 10">
    <name type="scientific">Callipepla squamata</name>
    <name type="common">Scaled quail</name>
    <dbReference type="NCBI Taxonomy" id="9009"/>
    <lineage>
        <taxon>Eukaryota</taxon>
        <taxon>Metazoa</taxon>
        <taxon>Chordata</taxon>
        <taxon>Craniata</taxon>
        <taxon>Vertebrata</taxon>
        <taxon>Euteleostomi</taxon>
        <taxon>Archelosauria</taxon>
        <taxon>Archosauria</taxon>
        <taxon>Dinosauria</taxon>
        <taxon>Saurischia</taxon>
        <taxon>Theropoda</taxon>
        <taxon>Coelurosauria</taxon>
        <taxon>Aves</taxon>
        <taxon>Neognathae</taxon>
        <taxon>Galloanserae</taxon>
        <taxon>Galliformes</taxon>
        <taxon>Odontophoridae</taxon>
        <taxon>Callipepla</taxon>
    </lineage>
</organism>
<dbReference type="PANTHER" id="PTHR25465:SF77">
    <property type="entry name" value="E3 UBIQUITIN_ISG15 LIGASE TRIM25"/>
    <property type="match status" value="1"/>
</dbReference>
<feature type="compositionally biased region" description="Basic and acidic residues" evidence="6">
    <location>
        <begin position="94"/>
        <end position="105"/>
    </location>
</feature>
<dbReference type="InterPro" id="IPR017907">
    <property type="entry name" value="Znf_RING_CS"/>
</dbReference>
<dbReference type="Gene3D" id="4.10.830.40">
    <property type="match status" value="2"/>
</dbReference>
<feature type="domain" description="B box-type" evidence="8">
    <location>
        <begin position="653"/>
        <end position="694"/>
    </location>
</feature>
<evidence type="ECO:0000256" key="3">
    <source>
        <dbReference type="ARBA" id="ARBA00022833"/>
    </source>
</evidence>
<dbReference type="PROSITE" id="PS50089">
    <property type="entry name" value="ZF_RING_2"/>
    <property type="match status" value="2"/>
</dbReference>
<proteinExistence type="predicted"/>
<dbReference type="GO" id="GO:0008270">
    <property type="term" value="F:zinc ion binding"/>
    <property type="evidence" value="ECO:0007669"/>
    <property type="project" value="UniProtKB-KW"/>
</dbReference>
<reference evidence="9 10" key="1">
    <citation type="submission" date="2016-07" db="EMBL/GenBank/DDBJ databases">
        <title>Disparate Historic Effective Population Sizes Predicted by Modern Levels of Genome Diversity for the Scaled Quail (Callipepla squamata) and the Northern Bobwhite (Colinus virginianus): Inferences from First and Second Generation Draft Genome Assemblies for Sympatric New World Quail.</title>
        <authorList>
            <person name="Oldeschulte D.L."/>
            <person name="Halley Y.A."/>
            <person name="Bhattarai E.K."/>
            <person name="Brashear W.A."/>
            <person name="Hill J."/>
            <person name="Metz R.P."/>
            <person name="Johnson C.D."/>
            <person name="Rollins D."/>
            <person name="Peterson M.J."/>
            <person name="Bickhart D.M."/>
            <person name="Decker J.E."/>
            <person name="Seabury C.M."/>
        </authorList>
    </citation>
    <scope>NUCLEOTIDE SEQUENCE [LARGE SCALE GENOMIC DNA]</scope>
    <source>
        <strain evidence="9 10">Texas</strain>
        <tissue evidence="9">Leg muscle</tissue>
    </source>
</reference>
<feature type="domain" description="B box-type" evidence="8">
    <location>
        <begin position="167"/>
        <end position="208"/>
    </location>
</feature>
<feature type="domain" description="RING-type" evidence="7">
    <location>
        <begin position="16"/>
        <end position="60"/>
    </location>
</feature>
<dbReference type="PROSITE" id="PS50119">
    <property type="entry name" value="ZF_BBOX"/>
    <property type="match status" value="2"/>
</dbReference>
<dbReference type="Pfam" id="PF00643">
    <property type="entry name" value="zf-B_box"/>
    <property type="match status" value="2"/>
</dbReference>
<dbReference type="CDD" id="cd19769">
    <property type="entry name" value="Bbox2_TRIM16-like"/>
    <property type="match status" value="2"/>
</dbReference>
<dbReference type="InterPro" id="IPR027370">
    <property type="entry name" value="Znf-RING_euk"/>
</dbReference>
<keyword evidence="1" id="KW-0479">Metal-binding</keyword>
<dbReference type="Proteomes" id="UP000198323">
    <property type="component" value="Unassembled WGS sequence"/>
</dbReference>
<evidence type="ECO:0000313" key="9">
    <source>
        <dbReference type="EMBL" id="OXB55006.1"/>
    </source>
</evidence>
<keyword evidence="5" id="KW-0175">Coiled coil</keyword>
<keyword evidence="10" id="KW-1185">Reference proteome</keyword>
<dbReference type="SMART" id="SM00336">
    <property type="entry name" value="BBOX"/>
    <property type="match status" value="4"/>
</dbReference>
<evidence type="ECO:0000256" key="1">
    <source>
        <dbReference type="ARBA" id="ARBA00022723"/>
    </source>
</evidence>
<keyword evidence="2 4" id="KW-0863">Zinc-finger</keyword>
<dbReference type="Pfam" id="PF13445">
    <property type="entry name" value="zf-RING_UBOX"/>
    <property type="match status" value="2"/>
</dbReference>
<keyword evidence="3" id="KW-0862">Zinc</keyword>
<evidence type="ECO:0000259" key="8">
    <source>
        <dbReference type="PROSITE" id="PS50119"/>
    </source>
</evidence>
<evidence type="ECO:0000256" key="5">
    <source>
        <dbReference type="SAM" id="Coils"/>
    </source>
</evidence>
<sequence>MAEPQVLKELQEELTCSICLDIYKSPVSLGCGHSFCEECIQGLLGSQRCPQELLSCPLCSAQEAPPAKLQPNIQLRSIVQKLLDTSEQNSAPEEEPKREVEREESGGSSGPCDVEVPCDFCLEKPQPAVKTCMNCETSLCQAHLGKHSTKAFLTSHVLVEPCDARVLAARRCPQHGKLLECYCVTDSVCVCMMCCATSSHRTHEIISVEEAFEQAQNDIPKTLETVKTHEVAVNRSLKNLLRHQENVKALERLRRNHLENIFKVICEELDRKKTEILKTISDILEQQLSQIQPQITQHEEMKDAASHDVQELEALRDQKDPVLFLKGLAAIQARRREQVPNQDGIELAELLSTMDGSIKETFREHFQPCVQIILDEKSSEISSFIHEHLTFESCQASGLHVDDKQLSVVKPPCSSFEPHKVQFWVFSTKCFWNGLHFWDVITRDSFCWKVGVIDYSFECYLEVSQRYLKVFLNERQIHGLLLKTAIRMLRTAGSGGAAMAKAKGEFAGSSSLEDELSCSICLSLYRNPVVFSCGHSFCKQCAQQALRAQKKADAPYSCPLCRVELGPILELHENFHLCSIVEMYLSNKEKQDEGSALEKDAVPCDLCLDKPQAAVKMCLVCDASLCQAHLDKHSARASQRDHILVEVGKSGSMEERRCQEHGKVLEYFCQDEGLFICVLCSITGSHKGHEILTLKEAHDKNLDHLSRTVDKLQGYKSDISTTLEKLQRNRNQIKTNTKTVTSQLQKLFEEIKAQINKKEKKILSDIHSTEKSQLAEFDKLKKELEKKREKIEQHLQSLQKIKQQSNTFCLVKDFKQVLDRTSSHKLRINKMDVKVVQLNQGNINSFQTWLLDGSSLLDTQLQAIHNEKFVAIPQEAGMGK</sequence>
<dbReference type="Pfam" id="PF25600">
    <property type="entry name" value="TRIM_CC"/>
    <property type="match status" value="1"/>
</dbReference>
<comment type="caution">
    <text evidence="9">The sequence shown here is derived from an EMBL/GenBank/DDBJ whole genome shotgun (WGS) entry which is preliminary data.</text>
</comment>
<dbReference type="InterPro" id="IPR013083">
    <property type="entry name" value="Znf_RING/FYVE/PHD"/>
</dbReference>
<gene>
    <name evidence="9" type="ORF">ASZ78_013193</name>
</gene>
<dbReference type="InterPro" id="IPR001841">
    <property type="entry name" value="Znf_RING"/>
</dbReference>
<evidence type="ECO:0000256" key="4">
    <source>
        <dbReference type="PROSITE-ProRule" id="PRU00024"/>
    </source>
</evidence>
<dbReference type="AlphaFoldDB" id="A0A226MI64"/>
<dbReference type="OrthoDB" id="9049620at2759"/>
<feature type="domain" description="RING-type" evidence="7">
    <location>
        <begin position="518"/>
        <end position="562"/>
    </location>
</feature>
<dbReference type="Gene3D" id="3.30.160.60">
    <property type="entry name" value="Classic Zinc Finger"/>
    <property type="match status" value="2"/>
</dbReference>
<evidence type="ECO:0000259" key="7">
    <source>
        <dbReference type="PROSITE" id="PS50089"/>
    </source>
</evidence>
<evidence type="ECO:0000256" key="2">
    <source>
        <dbReference type="ARBA" id="ARBA00022771"/>
    </source>
</evidence>
<feature type="region of interest" description="Disordered" evidence="6">
    <location>
        <begin position="85"/>
        <end position="110"/>
    </location>
</feature>
<dbReference type="PANTHER" id="PTHR25465">
    <property type="entry name" value="B-BOX DOMAIN CONTAINING"/>
    <property type="match status" value="1"/>
</dbReference>
<feature type="coiled-coil region" evidence="5">
    <location>
        <begin position="233"/>
        <end position="260"/>
    </location>
</feature>
<dbReference type="STRING" id="9009.A0A226MI64"/>
<accession>A0A226MI64</accession>
<dbReference type="Gene3D" id="3.30.40.10">
    <property type="entry name" value="Zinc/RING finger domain, C3HC4 (zinc finger)"/>
    <property type="match status" value="2"/>
</dbReference>
<dbReference type="PROSITE" id="PS00518">
    <property type="entry name" value="ZF_RING_1"/>
    <property type="match status" value="2"/>
</dbReference>
<name>A0A226MI64_CALSU</name>
<dbReference type="SUPFAM" id="SSF57850">
    <property type="entry name" value="RING/U-box"/>
    <property type="match status" value="2"/>
</dbReference>
<evidence type="ECO:0000256" key="6">
    <source>
        <dbReference type="SAM" id="MobiDB-lite"/>
    </source>
</evidence>
<evidence type="ECO:0000313" key="10">
    <source>
        <dbReference type="Proteomes" id="UP000198323"/>
    </source>
</evidence>
<dbReference type="InterPro" id="IPR051051">
    <property type="entry name" value="E3_ubiq-ligase_TRIM/RNF"/>
</dbReference>
<feature type="coiled-coil region" evidence="5">
    <location>
        <begin position="716"/>
        <end position="804"/>
    </location>
</feature>
<dbReference type="InterPro" id="IPR058030">
    <property type="entry name" value="TRIM8/14/16/25/29/45/65_CC"/>
</dbReference>
<protein>
    <recommendedName>
        <fullName evidence="11">RING-type E3 ubiquitin transferase</fullName>
    </recommendedName>
</protein>
<dbReference type="EMBL" id="MCFN01000819">
    <property type="protein sequence ID" value="OXB55006.1"/>
    <property type="molecule type" value="Genomic_DNA"/>
</dbReference>
<dbReference type="SMART" id="SM00184">
    <property type="entry name" value="RING"/>
    <property type="match status" value="2"/>
</dbReference>
<dbReference type="SUPFAM" id="SSF57845">
    <property type="entry name" value="B-box zinc-binding domain"/>
    <property type="match status" value="2"/>
</dbReference>
<evidence type="ECO:0008006" key="11">
    <source>
        <dbReference type="Google" id="ProtNLM"/>
    </source>
</evidence>
<dbReference type="InterPro" id="IPR000315">
    <property type="entry name" value="Znf_B-box"/>
</dbReference>
<dbReference type="CDD" id="cd19802">
    <property type="entry name" value="Bbox1_TRIM8-like"/>
    <property type="match status" value="1"/>
</dbReference>